<dbReference type="InterPro" id="IPR017981">
    <property type="entry name" value="GPCR_2-like_7TM"/>
</dbReference>
<feature type="transmembrane region" description="Helical" evidence="11">
    <location>
        <begin position="436"/>
        <end position="458"/>
    </location>
</feature>
<dbReference type="PANTHER" id="PTHR11309">
    <property type="entry name" value="FRIZZLED"/>
    <property type="match status" value="1"/>
</dbReference>
<dbReference type="Pfam" id="PF01392">
    <property type="entry name" value="Fz"/>
    <property type="match status" value="1"/>
</dbReference>
<dbReference type="EMBL" id="CAAALY010021578">
    <property type="protein sequence ID" value="VEL14551.1"/>
    <property type="molecule type" value="Genomic_DNA"/>
</dbReference>
<keyword evidence="8" id="KW-0675">Receptor</keyword>
<dbReference type="PRINTS" id="PR00489">
    <property type="entry name" value="FRIZZLED"/>
</dbReference>
<feature type="transmembrane region" description="Helical" evidence="11">
    <location>
        <begin position="698"/>
        <end position="718"/>
    </location>
</feature>
<protein>
    <recommendedName>
        <fullName evidence="16">Frizzled-4</fullName>
    </recommendedName>
</protein>
<dbReference type="InterPro" id="IPR015526">
    <property type="entry name" value="Frizzled/SFRP"/>
</dbReference>
<evidence type="ECO:0000256" key="5">
    <source>
        <dbReference type="ARBA" id="ARBA00022989"/>
    </source>
</evidence>
<dbReference type="InterPro" id="IPR036790">
    <property type="entry name" value="Frizzled_dom_sf"/>
</dbReference>
<dbReference type="PANTHER" id="PTHR11309:SF99">
    <property type="entry name" value="FRIZZLED-4"/>
    <property type="match status" value="1"/>
</dbReference>
<keyword evidence="6 11" id="KW-0472">Membrane</keyword>
<feature type="compositionally biased region" description="Low complexity" evidence="10">
    <location>
        <begin position="511"/>
        <end position="521"/>
    </location>
</feature>
<feature type="domain" description="FZ" evidence="12">
    <location>
        <begin position="165"/>
        <end position="285"/>
    </location>
</feature>
<dbReference type="GO" id="GO:0035567">
    <property type="term" value="P:non-canonical Wnt signaling pathway"/>
    <property type="evidence" value="ECO:0007669"/>
    <property type="project" value="TreeGrafter"/>
</dbReference>
<dbReference type="OrthoDB" id="5959102at2759"/>
<feature type="disulfide bond" evidence="9">
    <location>
        <begin position="170"/>
        <end position="231"/>
    </location>
</feature>
<feature type="disulfide bond" evidence="9">
    <location>
        <begin position="248"/>
        <end position="272"/>
    </location>
</feature>
<dbReference type="PROSITE" id="PS50261">
    <property type="entry name" value="G_PROTEIN_RECEP_F2_4"/>
    <property type="match status" value="1"/>
</dbReference>
<evidence type="ECO:0000256" key="8">
    <source>
        <dbReference type="ARBA" id="ARBA00023170"/>
    </source>
</evidence>
<evidence type="ECO:0000256" key="7">
    <source>
        <dbReference type="ARBA" id="ARBA00023157"/>
    </source>
</evidence>
<name>A0A3S5A8H6_9PLAT</name>
<evidence type="ECO:0000256" key="6">
    <source>
        <dbReference type="ARBA" id="ARBA00023136"/>
    </source>
</evidence>
<feature type="non-terminal residue" evidence="14">
    <location>
        <position position="743"/>
    </location>
</feature>
<dbReference type="Proteomes" id="UP000784294">
    <property type="component" value="Unassembled WGS sequence"/>
</dbReference>
<feature type="region of interest" description="Disordered" evidence="10">
    <location>
        <begin position="504"/>
        <end position="525"/>
    </location>
</feature>
<dbReference type="GO" id="GO:0005615">
    <property type="term" value="C:extracellular space"/>
    <property type="evidence" value="ECO:0007669"/>
    <property type="project" value="TreeGrafter"/>
</dbReference>
<dbReference type="SUPFAM" id="SSF63501">
    <property type="entry name" value="Frizzled cysteine-rich domain"/>
    <property type="match status" value="1"/>
</dbReference>
<keyword evidence="15" id="KW-1185">Reference proteome</keyword>
<accession>A0A3S5A8H6</accession>
<dbReference type="PROSITE" id="PS50038">
    <property type="entry name" value="FZ"/>
    <property type="match status" value="1"/>
</dbReference>
<evidence type="ECO:0000256" key="2">
    <source>
        <dbReference type="ARBA" id="ARBA00008077"/>
    </source>
</evidence>
<feature type="transmembrane region" description="Helical" evidence="11">
    <location>
        <begin position="593"/>
        <end position="612"/>
    </location>
</feature>
<evidence type="ECO:0000259" key="12">
    <source>
        <dbReference type="PROSITE" id="PS50038"/>
    </source>
</evidence>
<evidence type="ECO:0000256" key="4">
    <source>
        <dbReference type="ARBA" id="ARBA00022692"/>
    </source>
</evidence>
<dbReference type="GO" id="GO:0004888">
    <property type="term" value="F:transmembrane signaling receptor activity"/>
    <property type="evidence" value="ECO:0007669"/>
    <property type="project" value="InterPro"/>
</dbReference>
<dbReference type="GO" id="GO:0016020">
    <property type="term" value="C:membrane"/>
    <property type="evidence" value="ECO:0007669"/>
    <property type="project" value="UniProtKB-SubCell"/>
</dbReference>
<evidence type="ECO:0000256" key="9">
    <source>
        <dbReference type="PROSITE-ProRule" id="PRU00090"/>
    </source>
</evidence>
<evidence type="ECO:0000313" key="15">
    <source>
        <dbReference type="Proteomes" id="UP000784294"/>
    </source>
</evidence>
<dbReference type="SMART" id="SM00063">
    <property type="entry name" value="FRI"/>
    <property type="match status" value="1"/>
</dbReference>
<feature type="transmembrane region" description="Helical" evidence="11">
    <location>
        <begin position="548"/>
        <end position="573"/>
    </location>
</feature>
<dbReference type="GO" id="GO:0017147">
    <property type="term" value="F:Wnt-protein binding"/>
    <property type="evidence" value="ECO:0007669"/>
    <property type="project" value="TreeGrafter"/>
</dbReference>
<dbReference type="Gene3D" id="1.10.2000.10">
    <property type="entry name" value="Frizzled cysteine-rich domain"/>
    <property type="match status" value="1"/>
</dbReference>
<gene>
    <name evidence="14" type="ORF">PXEA_LOCUS7991</name>
</gene>
<keyword evidence="7 9" id="KW-1015">Disulfide bond</keyword>
<feature type="disulfide bond" evidence="9">
    <location>
        <begin position="178"/>
        <end position="224"/>
    </location>
</feature>
<feature type="transmembrane region" description="Helical" evidence="11">
    <location>
        <begin position="470"/>
        <end position="490"/>
    </location>
</feature>
<evidence type="ECO:0000256" key="1">
    <source>
        <dbReference type="ARBA" id="ARBA00004141"/>
    </source>
</evidence>
<comment type="caution">
    <text evidence="9">Lacks conserved residue(s) required for the propagation of feature annotation.</text>
</comment>
<feature type="transmembrane region" description="Helical" evidence="11">
    <location>
        <begin position="632"/>
        <end position="658"/>
    </location>
</feature>
<keyword evidence="5 11" id="KW-1133">Transmembrane helix</keyword>
<proteinExistence type="inferred from homology"/>
<comment type="subcellular location">
    <subcellularLocation>
        <location evidence="1">Membrane</location>
        <topology evidence="1">Multi-pass membrane protein</topology>
    </subcellularLocation>
</comment>
<dbReference type="InterPro" id="IPR020067">
    <property type="entry name" value="Frizzled_dom"/>
</dbReference>
<dbReference type="SMART" id="SM01330">
    <property type="entry name" value="Frizzled"/>
    <property type="match status" value="1"/>
</dbReference>
<keyword evidence="3" id="KW-0217">Developmental protein</keyword>
<keyword evidence="4 11" id="KW-0812">Transmembrane</keyword>
<sequence>MPTADLTFDWFILPLPEDGPTLLQRVSLQSSFFGQNLPRALGFRLSSCAHCVVHSSVYTHGGLQSKGLPPSSLHLSIASVGPSGMAGRMHKTCALLRPFPVLLVCTGLVVSLLSVDQSAGDGNPAVAGLTAVGSDGGGRGDLLSAPFDASYLENKAGVPNYHDDDETKQCSPIRESVCQGLQYSDTLMPNWVKMMTQTEAAKRMHDYQSLLNVQCSHYLKLLLCTIYFPMCTPLLQKPTALHPCKKLCLHVKRQCEPIMKSFQFPWPDDLACHSLPDSDVLCIQPNNYSLDERRARLPSLLPVAASGLLEKPQVLYEMTDSAWRPGHMSADSVKLGQSRTLASGGPGGAGHNVYPRLDELLKGRDDSLQAMAEQFSQALGRKDAIDPPEGLEPRGPGASHCSAAELPIVHDTNDTCLVHCHADLLYRRGDKQFARLWTLVWSVFCAVSSALTVITFLADRPRFHYPERPIAYLSVCFLALAIGHLLALGLGHERAACRPVQSIDPTETETETATASASAATMGPGETGEKRQLFYLVRSGHEGTWCTIVFLIVYYFGTASHLWWVMLSLAWYLSASRKWSHEGVESVSSVFHLFAWALPALFAVFLLILHQIDADELTGVCSVGQASRPALLLAVILPQAVCLLLGLLLLGLGFSAVFRVRRDLKTPSSAGVRLDESAGPAASGPANRRRLEKLIAKLGVFSILYTVPVFCLLAGNLYEYLNRPAWHSALRRLQASRPDCLSP</sequence>
<dbReference type="InterPro" id="IPR000539">
    <property type="entry name" value="Frizzled/Smoothened_7TM"/>
</dbReference>
<reference evidence="14" key="1">
    <citation type="submission" date="2018-11" db="EMBL/GenBank/DDBJ databases">
        <authorList>
            <consortium name="Pathogen Informatics"/>
        </authorList>
    </citation>
    <scope>NUCLEOTIDE SEQUENCE</scope>
</reference>
<dbReference type="Gene3D" id="1.20.1070.10">
    <property type="entry name" value="Rhodopsin 7-helix transmembrane proteins"/>
    <property type="match status" value="1"/>
</dbReference>
<dbReference type="Pfam" id="PF01534">
    <property type="entry name" value="Frizzled"/>
    <property type="match status" value="1"/>
</dbReference>
<evidence type="ECO:0000256" key="11">
    <source>
        <dbReference type="SAM" id="Phobius"/>
    </source>
</evidence>
<evidence type="ECO:0000313" key="14">
    <source>
        <dbReference type="EMBL" id="VEL14551.1"/>
    </source>
</evidence>
<feature type="domain" description="G-protein coupled receptors family 2 profile 2" evidence="13">
    <location>
        <begin position="434"/>
        <end position="710"/>
    </location>
</feature>
<dbReference type="GO" id="GO:0060070">
    <property type="term" value="P:canonical Wnt signaling pathway"/>
    <property type="evidence" value="ECO:0007669"/>
    <property type="project" value="TreeGrafter"/>
</dbReference>
<evidence type="ECO:0000256" key="3">
    <source>
        <dbReference type="ARBA" id="ARBA00022473"/>
    </source>
</evidence>
<comment type="caution">
    <text evidence="14">The sequence shown here is derived from an EMBL/GenBank/DDBJ whole genome shotgun (WGS) entry which is preliminary data.</text>
</comment>
<evidence type="ECO:0008006" key="16">
    <source>
        <dbReference type="Google" id="ProtNLM"/>
    </source>
</evidence>
<organism evidence="14 15">
    <name type="scientific">Protopolystoma xenopodis</name>
    <dbReference type="NCBI Taxonomy" id="117903"/>
    <lineage>
        <taxon>Eukaryota</taxon>
        <taxon>Metazoa</taxon>
        <taxon>Spiralia</taxon>
        <taxon>Lophotrochozoa</taxon>
        <taxon>Platyhelminthes</taxon>
        <taxon>Monogenea</taxon>
        <taxon>Polyopisthocotylea</taxon>
        <taxon>Polystomatidea</taxon>
        <taxon>Polystomatidae</taxon>
        <taxon>Protopolystoma</taxon>
    </lineage>
</organism>
<comment type="similarity">
    <text evidence="2">Belongs to the G-protein coupled receptor Fz/Smo family.</text>
</comment>
<dbReference type="AlphaFoldDB" id="A0A3S5A8H6"/>
<evidence type="ECO:0000259" key="13">
    <source>
        <dbReference type="PROSITE" id="PS50261"/>
    </source>
</evidence>
<dbReference type="CDD" id="cd07066">
    <property type="entry name" value="CRD_FZ"/>
    <property type="match status" value="1"/>
</dbReference>
<evidence type="ECO:0000256" key="10">
    <source>
        <dbReference type="SAM" id="MobiDB-lite"/>
    </source>
</evidence>